<comment type="caution">
    <text evidence="5">The sequence shown here is derived from an EMBL/GenBank/DDBJ whole genome shotgun (WGS) entry which is preliminary data.</text>
</comment>
<sequence length="246" mass="26868">MVADIQEIGRRLHNKGFVAANNGTISVRLGADRFLITASGVSKGYLTAEDLVVIDGDGRVLEGEAKPSSEYRMHLGIYREREDVHAVVHAHPPTATAFTVAGLSMMDPVLPEMVVFLGGVPTVPFAVPGTEDLSEKIRPYLAKHDALLLENNGAVTIGSQLFEAYYRMESVEMTAQIRCIARGLGEERKLSRDEVRQLIASRTAFQLTGRHPGQDLLKPGIIEPTEKSKEPGEGSPEVLGLYLDYL</sequence>
<keyword evidence="2" id="KW-0456">Lyase</keyword>
<dbReference type="PANTHER" id="PTHR22789:SF0">
    <property type="entry name" value="3-OXO-TETRONATE 4-PHOSPHATE DECARBOXYLASE-RELATED"/>
    <property type="match status" value="1"/>
</dbReference>
<reference evidence="5" key="2">
    <citation type="submission" date="2020-09" db="EMBL/GenBank/DDBJ databases">
        <authorList>
            <person name="Sun Q."/>
            <person name="Zhou Y."/>
        </authorList>
    </citation>
    <scope>NUCLEOTIDE SEQUENCE</scope>
    <source>
        <strain evidence="5">CGMCC 1.15179</strain>
    </source>
</reference>
<evidence type="ECO:0000256" key="1">
    <source>
        <dbReference type="ARBA" id="ARBA00022723"/>
    </source>
</evidence>
<dbReference type="GO" id="GO:0005829">
    <property type="term" value="C:cytosol"/>
    <property type="evidence" value="ECO:0007669"/>
    <property type="project" value="TreeGrafter"/>
</dbReference>
<evidence type="ECO:0000256" key="3">
    <source>
        <dbReference type="SAM" id="MobiDB-lite"/>
    </source>
</evidence>
<organism evidence="5 6">
    <name type="scientific">Marinithermofilum abyssi</name>
    <dbReference type="NCBI Taxonomy" id="1571185"/>
    <lineage>
        <taxon>Bacteria</taxon>
        <taxon>Bacillati</taxon>
        <taxon>Bacillota</taxon>
        <taxon>Bacilli</taxon>
        <taxon>Bacillales</taxon>
        <taxon>Thermoactinomycetaceae</taxon>
        <taxon>Marinithermofilum</taxon>
    </lineage>
</organism>
<accession>A0A8J2VFK3</accession>
<dbReference type="InterPro" id="IPR050197">
    <property type="entry name" value="Aldolase_class_II_sugar_metab"/>
</dbReference>
<name>A0A8J2VFK3_9BACL</name>
<keyword evidence="1" id="KW-0479">Metal-binding</keyword>
<keyword evidence="6" id="KW-1185">Reference proteome</keyword>
<protein>
    <submittedName>
        <fullName evidence="5">Aldolase</fullName>
    </submittedName>
</protein>
<feature type="domain" description="Class II aldolase/adducin N-terminal" evidence="4">
    <location>
        <begin position="3"/>
        <end position="179"/>
    </location>
</feature>
<dbReference type="SMART" id="SM01007">
    <property type="entry name" value="Aldolase_II"/>
    <property type="match status" value="1"/>
</dbReference>
<evidence type="ECO:0000256" key="2">
    <source>
        <dbReference type="ARBA" id="ARBA00023239"/>
    </source>
</evidence>
<dbReference type="InterPro" id="IPR036409">
    <property type="entry name" value="Aldolase_II/adducin_N_sf"/>
</dbReference>
<dbReference type="GO" id="GO:0016832">
    <property type="term" value="F:aldehyde-lyase activity"/>
    <property type="evidence" value="ECO:0007669"/>
    <property type="project" value="TreeGrafter"/>
</dbReference>
<dbReference type="SUPFAM" id="SSF53639">
    <property type="entry name" value="AraD/HMP-PK domain-like"/>
    <property type="match status" value="1"/>
</dbReference>
<feature type="region of interest" description="Disordered" evidence="3">
    <location>
        <begin position="210"/>
        <end position="236"/>
    </location>
</feature>
<proteinExistence type="predicted"/>
<dbReference type="AlphaFoldDB" id="A0A8J2VFK3"/>
<evidence type="ECO:0000313" key="5">
    <source>
        <dbReference type="EMBL" id="GGE03336.1"/>
    </source>
</evidence>
<evidence type="ECO:0000259" key="4">
    <source>
        <dbReference type="SMART" id="SM01007"/>
    </source>
</evidence>
<gene>
    <name evidence="5" type="ORF">GCM10011571_00200</name>
</gene>
<evidence type="ECO:0000313" key="6">
    <source>
        <dbReference type="Proteomes" id="UP000625210"/>
    </source>
</evidence>
<reference evidence="5" key="1">
    <citation type="journal article" date="2014" name="Int. J. Syst. Evol. Microbiol.">
        <title>Complete genome sequence of Corynebacterium casei LMG S-19264T (=DSM 44701T), isolated from a smear-ripened cheese.</title>
        <authorList>
            <consortium name="US DOE Joint Genome Institute (JGI-PGF)"/>
            <person name="Walter F."/>
            <person name="Albersmeier A."/>
            <person name="Kalinowski J."/>
            <person name="Ruckert C."/>
        </authorList>
    </citation>
    <scope>NUCLEOTIDE SEQUENCE</scope>
    <source>
        <strain evidence="5">CGMCC 1.15179</strain>
    </source>
</reference>
<dbReference type="GO" id="GO:0046872">
    <property type="term" value="F:metal ion binding"/>
    <property type="evidence" value="ECO:0007669"/>
    <property type="project" value="UniProtKB-KW"/>
</dbReference>
<dbReference type="GO" id="GO:0019323">
    <property type="term" value="P:pentose catabolic process"/>
    <property type="evidence" value="ECO:0007669"/>
    <property type="project" value="TreeGrafter"/>
</dbReference>
<dbReference type="InterPro" id="IPR001303">
    <property type="entry name" value="Aldolase_II/adducin_N"/>
</dbReference>
<dbReference type="Gene3D" id="3.40.225.10">
    <property type="entry name" value="Class II aldolase/adducin N-terminal domain"/>
    <property type="match status" value="1"/>
</dbReference>
<dbReference type="Proteomes" id="UP000625210">
    <property type="component" value="Unassembled WGS sequence"/>
</dbReference>
<dbReference type="EMBL" id="BMHQ01000001">
    <property type="protein sequence ID" value="GGE03336.1"/>
    <property type="molecule type" value="Genomic_DNA"/>
</dbReference>
<dbReference type="PANTHER" id="PTHR22789">
    <property type="entry name" value="FUCULOSE PHOSPHATE ALDOLASE"/>
    <property type="match status" value="1"/>
</dbReference>
<dbReference type="Pfam" id="PF00596">
    <property type="entry name" value="Aldolase_II"/>
    <property type="match status" value="1"/>
</dbReference>